<accession>A0A1D3DYN8</accession>
<sequence>MGDIMIGTCSWTDPALVSSGWYPRGRRDAEGRLRHYADQFPLVEVDSTYYGLPSARNSALWAERTPDGFRFDVKAFSLLTGHPTRPAALPADLRPALARYGGTRRTPPDPALLDEVWHRFAAALQPLRDAGRLGAVLFQLPPWAAPGPRVRAFLEECRVRAEGWRLAVEFRHPGWWAEAERAGTAALLGGLGMASVAVDTAPGLAGSLTPDVPVTSRALSVVRFHGRSRDWGTGTKEDRFRHGYTIGELREWLPRVRTHADRATEVHVLFNNCCGDAAVRAAEAMRGLVGHTAEEPPRSGAHGNGPAGHTSSDTKGPDRRDAPSASGTGTQEVSCPN</sequence>
<feature type="compositionally biased region" description="Polar residues" evidence="1">
    <location>
        <begin position="325"/>
        <end position="337"/>
    </location>
</feature>
<dbReference type="RefSeq" id="WP_023590067.1">
    <property type="nucleotide sequence ID" value="NZ_ASHX02000001.1"/>
</dbReference>
<comment type="caution">
    <text evidence="2">The sequence shown here is derived from an EMBL/GenBank/DDBJ whole genome shotgun (WGS) entry which is preliminary data.</text>
</comment>
<reference evidence="2 3" key="1">
    <citation type="journal article" date="2013" name="Genome Announc.">
        <title>Genome Sequence of Streptomyces violaceusniger Strain SPC6, a Halotolerant Streptomycete That Exhibits Rapid Growth and Development.</title>
        <authorList>
            <person name="Chen X."/>
            <person name="Zhang B."/>
            <person name="Zhang W."/>
            <person name="Wu X."/>
            <person name="Zhang M."/>
            <person name="Chen T."/>
            <person name="Liu G."/>
            <person name="Dyson P."/>
        </authorList>
    </citation>
    <scope>NUCLEOTIDE SEQUENCE [LARGE SCALE GENOMIC DNA]</scope>
    <source>
        <strain evidence="2 3">SPC6</strain>
    </source>
</reference>
<organism evidence="2 3">
    <name type="scientific">Streptomyces thermolilacinus SPC6</name>
    <dbReference type="NCBI Taxonomy" id="1306406"/>
    <lineage>
        <taxon>Bacteria</taxon>
        <taxon>Bacillati</taxon>
        <taxon>Actinomycetota</taxon>
        <taxon>Actinomycetes</taxon>
        <taxon>Kitasatosporales</taxon>
        <taxon>Streptomycetaceae</taxon>
        <taxon>Streptomyces</taxon>
    </lineage>
</organism>
<keyword evidence="3" id="KW-1185">Reference proteome</keyword>
<evidence type="ECO:0008006" key="4">
    <source>
        <dbReference type="Google" id="ProtNLM"/>
    </source>
</evidence>
<feature type="region of interest" description="Disordered" evidence="1">
    <location>
        <begin position="292"/>
        <end position="337"/>
    </location>
</feature>
<dbReference type="EMBL" id="ASHX02000001">
    <property type="protein sequence ID" value="OEJ97440.1"/>
    <property type="molecule type" value="Genomic_DNA"/>
</dbReference>
<dbReference type="InterPro" id="IPR002763">
    <property type="entry name" value="DUF72"/>
</dbReference>
<gene>
    <name evidence="2" type="ORF">J116_026290</name>
</gene>
<evidence type="ECO:0000313" key="3">
    <source>
        <dbReference type="Proteomes" id="UP000095329"/>
    </source>
</evidence>
<dbReference type="eggNOG" id="COG1801">
    <property type="taxonomic scope" value="Bacteria"/>
</dbReference>
<dbReference type="SUPFAM" id="SSF117396">
    <property type="entry name" value="TM1631-like"/>
    <property type="match status" value="1"/>
</dbReference>
<proteinExistence type="predicted"/>
<dbReference type="AlphaFoldDB" id="A0A1D3DYN8"/>
<dbReference type="InterPro" id="IPR036520">
    <property type="entry name" value="UPF0759_sf"/>
</dbReference>
<dbReference type="Gene3D" id="3.20.20.410">
    <property type="entry name" value="Protein of unknown function UPF0759"/>
    <property type="match status" value="1"/>
</dbReference>
<protein>
    <recommendedName>
        <fullName evidence="4">DUF72 domain-containing protein</fullName>
    </recommendedName>
</protein>
<evidence type="ECO:0000313" key="2">
    <source>
        <dbReference type="EMBL" id="OEJ97440.1"/>
    </source>
</evidence>
<dbReference type="PANTHER" id="PTHR30348:SF13">
    <property type="entry name" value="UPF0759 PROTEIN YUNF"/>
    <property type="match status" value="1"/>
</dbReference>
<dbReference type="Pfam" id="PF01904">
    <property type="entry name" value="DUF72"/>
    <property type="match status" value="1"/>
</dbReference>
<dbReference type="Proteomes" id="UP000095329">
    <property type="component" value="Unassembled WGS sequence"/>
</dbReference>
<name>A0A1D3DYN8_9ACTN</name>
<dbReference type="OrthoDB" id="9780310at2"/>
<evidence type="ECO:0000256" key="1">
    <source>
        <dbReference type="SAM" id="MobiDB-lite"/>
    </source>
</evidence>
<dbReference type="PANTHER" id="PTHR30348">
    <property type="entry name" value="UNCHARACTERIZED PROTEIN YECE"/>
    <property type="match status" value="1"/>
</dbReference>